<sequence length="114" mass="12488">MIDKRSNKSAATEDELGLIHKLTTTLYSRRLQRMIDLLNEGADIEMVFDEKVVKDAGVWVTDKNGITCAAPEASEETELAKQLAEVKARQGGKGARAYGSDSNVSFIDGNEKRA</sequence>
<dbReference type="RefSeq" id="YP_009800544.1">
    <property type="nucleotide sequence ID" value="NC_047954.1"/>
</dbReference>
<dbReference type="GeneID" id="54991043"/>
<proteinExistence type="predicted"/>
<organism evidence="2 3">
    <name type="scientific">Pseudomonas phage Njord</name>
    <dbReference type="NCBI Taxonomy" id="2163985"/>
    <lineage>
        <taxon>Viruses</taxon>
        <taxon>Duplodnaviria</taxon>
        <taxon>Heunggongvirae</taxon>
        <taxon>Uroviricota</taxon>
        <taxon>Caudoviricetes</taxon>
        <taxon>Autographivirales</taxon>
        <taxon>Autosignataviridae</taxon>
        <taxon>Colwellvirinae</taxon>
        <taxon>Njordvirus</taxon>
        <taxon>Njordvirus njord</taxon>
        <taxon>Uliginvirus njord</taxon>
    </lineage>
</organism>
<protein>
    <submittedName>
        <fullName evidence="2">Small terminase subunit</fullName>
    </submittedName>
</protein>
<accession>A0A2S1GML9</accession>
<evidence type="ECO:0000313" key="3">
    <source>
        <dbReference type="Proteomes" id="UP000247221"/>
    </source>
</evidence>
<dbReference type="EMBL" id="MH113812">
    <property type="protein sequence ID" value="AWD90626.1"/>
    <property type="molecule type" value="Genomic_DNA"/>
</dbReference>
<evidence type="ECO:0000256" key="1">
    <source>
        <dbReference type="SAM" id="MobiDB-lite"/>
    </source>
</evidence>
<dbReference type="Proteomes" id="UP000247221">
    <property type="component" value="Segment"/>
</dbReference>
<reference evidence="2 3" key="1">
    <citation type="submission" date="2018-03" db="EMBL/GenBank/DDBJ databases">
        <title>Phage therapy in agriculture - a green tech approach to combat plant pathogenic bacteria.</title>
        <authorList>
            <person name="Carstens A.B."/>
            <person name="Djurhuus A.M."/>
            <person name="Hansen L.H."/>
        </authorList>
    </citation>
    <scope>NUCLEOTIDE SEQUENCE [LARGE SCALE GENOMIC DNA]</scope>
</reference>
<dbReference type="KEGG" id="vg:54991043"/>
<feature type="region of interest" description="Disordered" evidence="1">
    <location>
        <begin position="91"/>
        <end position="114"/>
    </location>
</feature>
<evidence type="ECO:0000313" key="2">
    <source>
        <dbReference type="EMBL" id="AWD90626.1"/>
    </source>
</evidence>
<dbReference type="InterPro" id="IPR024345">
    <property type="entry name" value="DNA_matur_Phage_T7-like"/>
</dbReference>
<name>A0A2S1GML9_9CAUD</name>
<keyword evidence="3" id="KW-1185">Reference proteome</keyword>
<dbReference type="Pfam" id="PF11123">
    <property type="entry name" value="DNA_Packaging_2"/>
    <property type="match status" value="1"/>
</dbReference>